<dbReference type="Proteomes" id="UP000182945">
    <property type="component" value="Chromosome"/>
</dbReference>
<gene>
    <name evidence="3" type="ORF">BME96_03775</name>
</gene>
<feature type="domain" description="Methyltransferase" evidence="2">
    <location>
        <begin position="42"/>
        <end position="130"/>
    </location>
</feature>
<dbReference type="Pfam" id="PF13649">
    <property type="entry name" value="Methyltransf_25"/>
    <property type="match status" value="1"/>
</dbReference>
<keyword evidence="3" id="KW-0489">Methyltransferase</keyword>
<dbReference type="GO" id="GO:0032259">
    <property type="term" value="P:methylation"/>
    <property type="evidence" value="ECO:0007669"/>
    <property type="project" value="UniProtKB-KW"/>
</dbReference>
<dbReference type="CDD" id="cd02440">
    <property type="entry name" value="AdoMet_MTases"/>
    <property type="match status" value="1"/>
</dbReference>
<reference evidence="3 4" key="1">
    <citation type="submission" date="2016-11" db="EMBL/GenBank/DDBJ databases">
        <title>Complete genome sequencing of Virgibacillus halodenitrificans PDB-F2.</title>
        <authorList>
            <person name="Sun Z."/>
            <person name="Zhou Y."/>
            <person name="Li H."/>
        </authorList>
    </citation>
    <scope>NUCLEOTIDE SEQUENCE [LARGE SCALE GENOMIC DNA]</scope>
    <source>
        <strain evidence="3 4">PDB-F2</strain>
    </source>
</reference>
<evidence type="ECO:0000256" key="1">
    <source>
        <dbReference type="ARBA" id="ARBA00022679"/>
    </source>
</evidence>
<dbReference type="RefSeq" id="WP_071648314.1">
    <property type="nucleotide sequence ID" value="NZ_CP017962.1"/>
</dbReference>
<proteinExistence type="predicted"/>
<keyword evidence="1" id="KW-0808">Transferase</keyword>
<dbReference type="Gene3D" id="3.40.50.150">
    <property type="entry name" value="Vaccinia Virus protein VP39"/>
    <property type="match status" value="1"/>
</dbReference>
<evidence type="ECO:0000313" key="3">
    <source>
        <dbReference type="EMBL" id="APC47339.1"/>
    </source>
</evidence>
<name>A0AAC9J0I0_VIRHA</name>
<evidence type="ECO:0000259" key="2">
    <source>
        <dbReference type="Pfam" id="PF13649"/>
    </source>
</evidence>
<protein>
    <submittedName>
        <fullName evidence="3">SAM-dependent methyltransferase</fullName>
    </submittedName>
</protein>
<dbReference type="InterPro" id="IPR041698">
    <property type="entry name" value="Methyltransf_25"/>
</dbReference>
<dbReference type="GeneID" id="71513502"/>
<dbReference type="PANTHER" id="PTHR43861:SF3">
    <property type="entry name" value="PUTATIVE (AFU_ORTHOLOGUE AFUA_2G14390)-RELATED"/>
    <property type="match status" value="1"/>
</dbReference>
<dbReference type="InterPro" id="IPR029063">
    <property type="entry name" value="SAM-dependent_MTases_sf"/>
</dbReference>
<sequence>MSKKHWNDQFSEAYYIYGEDPNAFIKENSNRIPSHSSIGCFAEGEGRNAVYLAGLGHEVTVYDQAEEGLSKARRLADRNNVTIETKAIDLVQEKIAQNQYDAAILVFGHVPKNGQETFFTNIFNSVKPGGYILFEVYSEDQFQYKTGGPPTIENLYDPASILNWIKEYKCLHFYYGEAVRNEGSKHTGLCHVIQGIVQK</sequence>
<dbReference type="PANTHER" id="PTHR43861">
    <property type="entry name" value="TRANS-ACONITATE 2-METHYLTRANSFERASE-RELATED"/>
    <property type="match status" value="1"/>
</dbReference>
<dbReference type="AlphaFoldDB" id="A0AAC9J0I0"/>
<dbReference type="KEGG" id="vhl:BME96_03775"/>
<evidence type="ECO:0000313" key="4">
    <source>
        <dbReference type="Proteomes" id="UP000182945"/>
    </source>
</evidence>
<organism evidence="3 4">
    <name type="scientific">Virgibacillus halodenitrificans</name>
    <name type="common">Bacillus halodenitrificans</name>
    <dbReference type="NCBI Taxonomy" id="1482"/>
    <lineage>
        <taxon>Bacteria</taxon>
        <taxon>Bacillati</taxon>
        <taxon>Bacillota</taxon>
        <taxon>Bacilli</taxon>
        <taxon>Bacillales</taxon>
        <taxon>Bacillaceae</taxon>
        <taxon>Virgibacillus</taxon>
    </lineage>
</organism>
<accession>A0AAC9J0I0</accession>
<dbReference type="EMBL" id="CP017962">
    <property type="protein sequence ID" value="APC47339.1"/>
    <property type="molecule type" value="Genomic_DNA"/>
</dbReference>
<dbReference type="SUPFAM" id="SSF53335">
    <property type="entry name" value="S-adenosyl-L-methionine-dependent methyltransferases"/>
    <property type="match status" value="1"/>
</dbReference>
<dbReference type="GO" id="GO:0008168">
    <property type="term" value="F:methyltransferase activity"/>
    <property type="evidence" value="ECO:0007669"/>
    <property type="project" value="UniProtKB-KW"/>
</dbReference>